<gene>
    <name evidence="3" type="ORF">C5167_023565</name>
</gene>
<dbReference type="EMBL" id="CM010719">
    <property type="protein sequence ID" value="RZC61826.1"/>
    <property type="molecule type" value="Genomic_DNA"/>
</dbReference>
<sequence length="362" mass="40368">MGDGEVFDCVDENKQPAFDHPLLKNHKIRSRPTSSPLRASNGTFSSSSSATQSPKMVNLRRVKCPEGTVPIRRTSKEDLIRIKAFMESSELVSPIVHPNDDYEVKEPPGRHIAAYHSLPATEPDQHLEFHGIQAMMTVENPSVGPTQRSVSLVWLESGPNDSRNALQAGWMVSPQVFGDNKTHISVLWVSSTSGCYNIQCTGFVQKHRDYYVGQVIEHTSQYDGAQYAMGAYIHQDAGTGDWWFTIYGGKMNADIGYWPREVVPHLGAGADLMVWGGLVYNHPHETSPPMGNGHFPDGNPKTVAVMYDMHYLDGNYASAVPVIWSDFGRRQDNDNCYTITRNDFDETYRYNIFFGGPGGNCD</sequence>
<dbReference type="AlphaFoldDB" id="A0A4Y7JMM7"/>
<name>A0A4Y7JMM7_PAPSO</name>
<evidence type="ECO:0000259" key="2">
    <source>
        <dbReference type="PROSITE" id="PS52045"/>
    </source>
</evidence>
<reference evidence="3 4" key="1">
    <citation type="journal article" date="2018" name="Science">
        <title>The opium poppy genome and morphinan production.</title>
        <authorList>
            <person name="Guo L."/>
            <person name="Winzer T."/>
            <person name="Yang X."/>
            <person name="Li Y."/>
            <person name="Ning Z."/>
            <person name="He Z."/>
            <person name="Teodor R."/>
            <person name="Lu Y."/>
            <person name="Bowser T.A."/>
            <person name="Graham I.A."/>
            <person name="Ye K."/>
        </authorList>
    </citation>
    <scope>NUCLEOTIDE SEQUENCE [LARGE SCALE GENOMIC DNA]</scope>
    <source>
        <strain evidence="4">cv. HN1</strain>
        <tissue evidence="3">Leaves</tissue>
    </source>
</reference>
<feature type="domain" description="Neprosin PEP catalytic" evidence="2">
    <location>
        <begin position="110"/>
        <end position="362"/>
    </location>
</feature>
<feature type="region of interest" description="Disordered" evidence="1">
    <location>
        <begin position="18"/>
        <end position="56"/>
    </location>
</feature>
<dbReference type="Pfam" id="PF03080">
    <property type="entry name" value="Neprosin"/>
    <property type="match status" value="1"/>
</dbReference>
<dbReference type="OMA" id="WLNIENT"/>
<dbReference type="InterPro" id="IPR053168">
    <property type="entry name" value="Glutamic_endopeptidase"/>
</dbReference>
<dbReference type="PANTHER" id="PTHR31589">
    <property type="entry name" value="PROTEIN, PUTATIVE (DUF239)-RELATED-RELATED"/>
    <property type="match status" value="1"/>
</dbReference>
<evidence type="ECO:0000313" key="3">
    <source>
        <dbReference type="EMBL" id="RZC61826.1"/>
    </source>
</evidence>
<dbReference type="Gramene" id="RZC61826">
    <property type="protein sequence ID" value="RZC61826"/>
    <property type="gene ID" value="C5167_023565"/>
</dbReference>
<dbReference type="PROSITE" id="PS52045">
    <property type="entry name" value="NEPROSIN_PEP_CD"/>
    <property type="match status" value="1"/>
</dbReference>
<proteinExistence type="predicted"/>
<organism evidence="3 4">
    <name type="scientific">Papaver somniferum</name>
    <name type="common">Opium poppy</name>
    <dbReference type="NCBI Taxonomy" id="3469"/>
    <lineage>
        <taxon>Eukaryota</taxon>
        <taxon>Viridiplantae</taxon>
        <taxon>Streptophyta</taxon>
        <taxon>Embryophyta</taxon>
        <taxon>Tracheophyta</taxon>
        <taxon>Spermatophyta</taxon>
        <taxon>Magnoliopsida</taxon>
        <taxon>Ranunculales</taxon>
        <taxon>Papaveraceae</taxon>
        <taxon>Papaveroideae</taxon>
        <taxon>Papaver</taxon>
    </lineage>
</organism>
<accession>A0A4Y7JMM7</accession>
<dbReference type="Proteomes" id="UP000316621">
    <property type="component" value="Chromosome 5"/>
</dbReference>
<dbReference type="OrthoDB" id="1858978at2759"/>
<dbReference type="Gene3D" id="3.90.1320.10">
    <property type="entry name" value="Outer-capsid protein sigma 3, large lobe"/>
    <property type="match status" value="1"/>
</dbReference>
<feature type="compositionally biased region" description="Polar residues" evidence="1">
    <location>
        <begin position="31"/>
        <end position="55"/>
    </location>
</feature>
<evidence type="ECO:0000256" key="1">
    <source>
        <dbReference type="SAM" id="MobiDB-lite"/>
    </source>
</evidence>
<keyword evidence="4" id="KW-1185">Reference proteome</keyword>
<dbReference type="InterPro" id="IPR004314">
    <property type="entry name" value="Neprosin"/>
</dbReference>
<dbReference type="InterPro" id="IPR025521">
    <property type="entry name" value="Neprosin_propep"/>
</dbReference>
<protein>
    <recommendedName>
        <fullName evidence="2">Neprosin PEP catalytic domain-containing protein</fullName>
    </recommendedName>
</protein>
<dbReference type="Pfam" id="PF14365">
    <property type="entry name" value="Neprosin_AP"/>
    <property type="match status" value="1"/>
</dbReference>
<evidence type="ECO:0000313" key="4">
    <source>
        <dbReference type="Proteomes" id="UP000316621"/>
    </source>
</evidence>